<evidence type="ECO:0000313" key="2">
    <source>
        <dbReference type="Proteomes" id="UP001356427"/>
    </source>
</evidence>
<protein>
    <submittedName>
        <fullName evidence="1">Uncharacterized protein</fullName>
    </submittedName>
</protein>
<reference evidence="1 2" key="1">
    <citation type="submission" date="2021-04" db="EMBL/GenBank/DDBJ databases">
        <authorList>
            <person name="De Guttry C."/>
            <person name="Zahm M."/>
            <person name="Klopp C."/>
            <person name="Cabau C."/>
            <person name="Louis A."/>
            <person name="Berthelot C."/>
            <person name="Parey E."/>
            <person name="Roest Crollius H."/>
            <person name="Montfort J."/>
            <person name="Robinson-Rechavi M."/>
            <person name="Bucao C."/>
            <person name="Bouchez O."/>
            <person name="Gislard M."/>
            <person name="Lluch J."/>
            <person name="Milhes M."/>
            <person name="Lampietro C."/>
            <person name="Lopez Roques C."/>
            <person name="Donnadieu C."/>
            <person name="Braasch I."/>
            <person name="Desvignes T."/>
            <person name="Postlethwait J."/>
            <person name="Bobe J."/>
            <person name="Wedekind C."/>
            <person name="Guiguen Y."/>
        </authorList>
    </citation>
    <scope>NUCLEOTIDE SEQUENCE [LARGE SCALE GENOMIC DNA]</scope>
    <source>
        <strain evidence="1">Cs_M1</strain>
        <tissue evidence="1">Blood</tissue>
    </source>
</reference>
<dbReference type="EMBL" id="JAGTTL010000001">
    <property type="protein sequence ID" value="KAK6328559.1"/>
    <property type="molecule type" value="Genomic_DNA"/>
</dbReference>
<evidence type="ECO:0000313" key="1">
    <source>
        <dbReference type="EMBL" id="KAK6328559.1"/>
    </source>
</evidence>
<dbReference type="Proteomes" id="UP001356427">
    <property type="component" value="Unassembled WGS sequence"/>
</dbReference>
<name>A0AAN8MFR0_9TELE</name>
<dbReference type="Gene3D" id="3.30.420.10">
    <property type="entry name" value="Ribonuclease H-like superfamily/Ribonuclease H"/>
    <property type="match status" value="1"/>
</dbReference>
<organism evidence="1 2">
    <name type="scientific">Coregonus suidteri</name>
    <dbReference type="NCBI Taxonomy" id="861788"/>
    <lineage>
        <taxon>Eukaryota</taxon>
        <taxon>Metazoa</taxon>
        <taxon>Chordata</taxon>
        <taxon>Craniata</taxon>
        <taxon>Vertebrata</taxon>
        <taxon>Euteleostomi</taxon>
        <taxon>Actinopterygii</taxon>
        <taxon>Neopterygii</taxon>
        <taxon>Teleostei</taxon>
        <taxon>Protacanthopterygii</taxon>
        <taxon>Salmoniformes</taxon>
        <taxon>Salmonidae</taxon>
        <taxon>Coregoninae</taxon>
        <taxon>Coregonus</taxon>
    </lineage>
</organism>
<dbReference type="AlphaFoldDB" id="A0AAN8MFR0"/>
<sequence>MACSDSMVSMNGTQVSYIGHDCEDIPEFLGERYGLLTRRLDLSFNQLRTMTQHTSRLSDGVLHQMTWPQQSPDLNSIEMVWDELERRVKESRQQVLRICG</sequence>
<feature type="non-terminal residue" evidence="1">
    <location>
        <position position="100"/>
    </location>
</feature>
<accession>A0AAN8MFR0</accession>
<dbReference type="InterPro" id="IPR036397">
    <property type="entry name" value="RNaseH_sf"/>
</dbReference>
<dbReference type="GO" id="GO:0003676">
    <property type="term" value="F:nucleic acid binding"/>
    <property type="evidence" value="ECO:0007669"/>
    <property type="project" value="InterPro"/>
</dbReference>
<gene>
    <name evidence="1" type="ORF">J4Q44_G00005370</name>
</gene>
<keyword evidence="2" id="KW-1185">Reference proteome</keyword>
<comment type="caution">
    <text evidence="1">The sequence shown here is derived from an EMBL/GenBank/DDBJ whole genome shotgun (WGS) entry which is preliminary data.</text>
</comment>
<proteinExistence type="predicted"/>